<evidence type="ECO:0000256" key="1">
    <source>
        <dbReference type="SAM" id="MobiDB-lite"/>
    </source>
</evidence>
<comment type="caution">
    <text evidence="3">The sequence shown here is derived from an EMBL/GenBank/DDBJ whole genome shotgun (WGS) entry which is preliminary data.</text>
</comment>
<dbReference type="OrthoDB" id="4273840at2"/>
<evidence type="ECO:0000313" key="4">
    <source>
        <dbReference type="Proteomes" id="UP000069443"/>
    </source>
</evidence>
<protein>
    <recommendedName>
        <fullName evidence="2">C2H2-type domain-containing protein</fullName>
    </recommendedName>
</protein>
<reference evidence="4" key="2">
    <citation type="submission" date="2016-02" db="EMBL/GenBank/DDBJ databases">
        <title>Draft genome sequence of five rapidly growing Mycobacterium species.</title>
        <authorList>
            <person name="Katahira K."/>
            <person name="Gotou Y."/>
            <person name="Iida K."/>
            <person name="Ogura Y."/>
            <person name="Hayashi T."/>
        </authorList>
    </citation>
    <scope>NUCLEOTIDE SEQUENCE [LARGE SCALE GENOMIC DNA]</scope>
    <source>
        <strain evidence="4">JCM15298</strain>
    </source>
</reference>
<dbReference type="InterPro" id="IPR058158">
    <property type="entry name" value="Phage_zn-bd_3"/>
</dbReference>
<name>A0A100WIB5_MYCCR</name>
<keyword evidence="4" id="KW-1185">Reference proteome</keyword>
<gene>
    <name evidence="3" type="ORF">RMCC_5791</name>
</gene>
<dbReference type="Pfam" id="PF24071">
    <property type="entry name" value="Phage_zn_bind_3"/>
    <property type="match status" value="1"/>
</dbReference>
<dbReference type="RefSeq" id="WP_109762608.1">
    <property type="nucleotide sequence ID" value="NZ_BCSY01000111.1"/>
</dbReference>
<reference evidence="4" key="1">
    <citation type="journal article" date="2016" name="Genome Announc.">
        <title>Draft Genome Sequences of Five Rapidly Growing Mycobacterium Species, M. thermoresistibile, M. fortuitum subsp. acetamidolyticum, M. canariasense, M. brisbanense, and M. novocastrense.</title>
        <authorList>
            <person name="Katahira K."/>
            <person name="Ogura Y."/>
            <person name="Gotoh Y."/>
            <person name="Hayashi T."/>
        </authorList>
    </citation>
    <scope>NUCLEOTIDE SEQUENCE [LARGE SCALE GENOMIC DNA]</scope>
    <source>
        <strain evidence="4">JCM15298</strain>
    </source>
</reference>
<dbReference type="InterPro" id="IPR013087">
    <property type="entry name" value="Znf_C2H2_type"/>
</dbReference>
<feature type="domain" description="C2H2-type" evidence="2">
    <location>
        <begin position="23"/>
        <end position="44"/>
    </location>
</feature>
<proteinExistence type="predicted"/>
<sequence>MTNTTIGCARCTNRWGGLNTAHCGACHQTFTTTSAFDKHRDGNHAQGTRHCVDPSTVGLVNAGRAYPCWGWPNDGRNPHSADISDETTPQALSPQDA</sequence>
<dbReference type="PROSITE" id="PS00028">
    <property type="entry name" value="ZINC_FINGER_C2H2_1"/>
    <property type="match status" value="1"/>
</dbReference>
<dbReference type="EMBL" id="BCSY01000111">
    <property type="protein sequence ID" value="GAS98826.1"/>
    <property type="molecule type" value="Genomic_DNA"/>
</dbReference>
<evidence type="ECO:0000313" key="3">
    <source>
        <dbReference type="EMBL" id="GAS98826.1"/>
    </source>
</evidence>
<dbReference type="STRING" id="228230.RMCC_5791"/>
<accession>A0A100WIB5</accession>
<feature type="compositionally biased region" description="Polar residues" evidence="1">
    <location>
        <begin position="86"/>
        <end position="97"/>
    </location>
</feature>
<organism evidence="3 4">
    <name type="scientific">Mycolicibacterium canariasense</name>
    <name type="common">Mycobacterium canariasense</name>
    <dbReference type="NCBI Taxonomy" id="228230"/>
    <lineage>
        <taxon>Bacteria</taxon>
        <taxon>Bacillati</taxon>
        <taxon>Actinomycetota</taxon>
        <taxon>Actinomycetes</taxon>
        <taxon>Mycobacteriales</taxon>
        <taxon>Mycobacteriaceae</taxon>
        <taxon>Mycolicibacterium</taxon>
    </lineage>
</organism>
<dbReference type="Proteomes" id="UP000069443">
    <property type="component" value="Unassembled WGS sequence"/>
</dbReference>
<dbReference type="AlphaFoldDB" id="A0A100WIB5"/>
<feature type="region of interest" description="Disordered" evidence="1">
    <location>
        <begin position="77"/>
        <end position="97"/>
    </location>
</feature>
<evidence type="ECO:0000259" key="2">
    <source>
        <dbReference type="PROSITE" id="PS00028"/>
    </source>
</evidence>